<accession>A0A3E3EG87</accession>
<dbReference type="SUPFAM" id="SSF53335">
    <property type="entry name" value="S-adenosyl-L-methionine-dependent methyltransferases"/>
    <property type="match status" value="1"/>
</dbReference>
<dbReference type="GO" id="GO:0032259">
    <property type="term" value="P:methylation"/>
    <property type="evidence" value="ECO:0007669"/>
    <property type="project" value="UniProtKB-KW"/>
</dbReference>
<proteinExistence type="predicted"/>
<dbReference type="RefSeq" id="WP_117580276.1">
    <property type="nucleotide sequence ID" value="NZ_QUSL01000002.1"/>
</dbReference>
<gene>
    <name evidence="1" type="ORF">DXB93_01780</name>
</gene>
<keyword evidence="1" id="KW-0489">Methyltransferase</keyword>
<dbReference type="AlphaFoldDB" id="A0A3E3EG87"/>
<evidence type="ECO:0000313" key="1">
    <source>
        <dbReference type="EMBL" id="RGD86920.1"/>
    </source>
</evidence>
<dbReference type="GO" id="GO:0008168">
    <property type="term" value="F:methyltransferase activity"/>
    <property type="evidence" value="ECO:0007669"/>
    <property type="project" value="UniProtKB-KW"/>
</dbReference>
<dbReference type="Proteomes" id="UP000261032">
    <property type="component" value="Unassembled WGS sequence"/>
</dbReference>
<dbReference type="CDD" id="cd02440">
    <property type="entry name" value="AdoMet_MTases"/>
    <property type="match status" value="1"/>
</dbReference>
<evidence type="ECO:0000313" key="2">
    <source>
        <dbReference type="Proteomes" id="UP000261032"/>
    </source>
</evidence>
<keyword evidence="1" id="KW-0808">Transferase</keyword>
<sequence>MKILDACCGSKMFYFDKTNPNVTFMDIRRYSDILCDGRKLEVNPDVIGDFRNMQFSNDEFDLVVFDPPHLIKAGKNSWLAKKYGLLDFASWQDDLSRGFNECMRVLKPCGTLIFKWNEEQVKLSEVLKCFNKKPLFGNKRSKTHWLVFVKNEVKENE</sequence>
<dbReference type="Gene3D" id="3.40.50.150">
    <property type="entry name" value="Vaccinia Virus protein VP39"/>
    <property type="match status" value="1"/>
</dbReference>
<name>A0A3E3EG87_9FIRM</name>
<reference evidence="1 2" key="1">
    <citation type="submission" date="2018-08" db="EMBL/GenBank/DDBJ databases">
        <title>A genome reference for cultivated species of the human gut microbiota.</title>
        <authorList>
            <person name="Zou Y."/>
            <person name="Xue W."/>
            <person name="Luo G."/>
        </authorList>
    </citation>
    <scope>NUCLEOTIDE SEQUENCE [LARGE SCALE GENOMIC DNA]</scope>
    <source>
        <strain evidence="1 2">OM06-4</strain>
    </source>
</reference>
<comment type="caution">
    <text evidence="1">The sequence shown here is derived from an EMBL/GenBank/DDBJ whole genome shotgun (WGS) entry which is preliminary data.</text>
</comment>
<dbReference type="InterPro" id="IPR029063">
    <property type="entry name" value="SAM-dependent_MTases_sf"/>
</dbReference>
<protein>
    <submittedName>
        <fullName evidence="1">SAM-dependent methyltransferase</fullName>
    </submittedName>
</protein>
<dbReference type="EMBL" id="QUSL01000002">
    <property type="protein sequence ID" value="RGD86920.1"/>
    <property type="molecule type" value="Genomic_DNA"/>
</dbReference>
<organism evidence="1 2">
    <name type="scientific">Thomasclavelia ramosa</name>
    <dbReference type="NCBI Taxonomy" id="1547"/>
    <lineage>
        <taxon>Bacteria</taxon>
        <taxon>Bacillati</taxon>
        <taxon>Bacillota</taxon>
        <taxon>Erysipelotrichia</taxon>
        <taxon>Erysipelotrichales</taxon>
        <taxon>Coprobacillaceae</taxon>
        <taxon>Thomasclavelia</taxon>
    </lineage>
</organism>